<sequence>MISVKEPSSTQFKTRIIKAGNLILRCNFRDFTRERFSFEARVKLITPTQSAGFTRATKDSTSDQTPIPRAQLIHKLRKHRILLRRRLNLLRQLTR</sequence>
<accession>A0A6D2K6B1</accession>
<name>A0A6D2K6B1_9BRAS</name>
<gene>
    <name evidence="1" type="ORF">MERR_LOCUS31019</name>
</gene>
<evidence type="ECO:0000313" key="2">
    <source>
        <dbReference type="Proteomes" id="UP000467841"/>
    </source>
</evidence>
<protein>
    <submittedName>
        <fullName evidence="1">Uncharacterized protein</fullName>
    </submittedName>
</protein>
<dbReference type="AlphaFoldDB" id="A0A6D2K6B1"/>
<evidence type="ECO:0000313" key="1">
    <source>
        <dbReference type="EMBL" id="CAA7043784.1"/>
    </source>
</evidence>
<keyword evidence="2" id="KW-1185">Reference proteome</keyword>
<proteinExistence type="predicted"/>
<comment type="caution">
    <text evidence="1">The sequence shown here is derived from an EMBL/GenBank/DDBJ whole genome shotgun (WGS) entry which is preliminary data.</text>
</comment>
<organism evidence="1 2">
    <name type="scientific">Microthlaspi erraticum</name>
    <dbReference type="NCBI Taxonomy" id="1685480"/>
    <lineage>
        <taxon>Eukaryota</taxon>
        <taxon>Viridiplantae</taxon>
        <taxon>Streptophyta</taxon>
        <taxon>Embryophyta</taxon>
        <taxon>Tracheophyta</taxon>
        <taxon>Spermatophyta</taxon>
        <taxon>Magnoliopsida</taxon>
        <taxon>eudicotyledons</taxon>
        <taxon>Gunneridae</taxon>
        <taxon>Pentapetalae</taxon>
        <taxon>rosids</taxon>
        <taxon>malvids</taxon>
        <taxon>Brassicales</taxon>
        <taxon>Brassicaceae</taxon>
        <taxon>Coluteocarpeae</taxon>
        <taxon>Microthlaspi</taxon>
    </lineage>
</organism>
<dbReference type="EMBL" id="CACVBM020001285">
    <property type="protein sequence ID" value="CAA7043784.1"/>
    <property type="molecule type" value="Genomic_DNA"/>
</dbReference>
<reference evidence="1" key="1">
    <citation type="submission" date="2020-01" db="EMBL/GenBank/DDBJ databases">
        <authorList>
            <person name="Mishra B."/>
        </authorList>
    </citation>
    <scope>NUCLEOTIDE SEQUENCE [LARGE SCALE GENOMIC DNA]</scope>
</reference>
<dbReference type="Proteomes" id="UP000467841">
    <property type="component" value="Unassembled WGS sequence"/>
</dbReference>